<evidence type="ECO:0000313" key="4">
    <source>
        <dbReference type="EMBL" id="TMR38920.1"/>
    </source>
</evidence>
<reference evidence="4 5" key="1">
    <citation type="submission" date="2019-05" db="EMBL/GenBank/DDBJ databases">
        <title>Draft genome sequence of Actinomadura geliboluensis A8036.</title>
        <authorList>
            <person name="Saricaoglu S."/>
            <person name="Isik K."/>
        </authorList>
    </citation>
    <scope>NUCLEOTIDE SEQUENCE [LARGE SCALE GENOMIC DNA]</scope>
    <source>
        <strain evidence="4 5">A8036</strain>
    </source>
</reference>
<evidence type="ECO:0000256" key="2">
    <source>
        <dbReference type="ARBA" id="ARBA00022729"/>
    </source>
</evidence>
<comment type="similarity">
    <text evidence="1">Belongs to the leucine-binding protein family.</text>
</comment>
<evidence type="ECO:0000313" key="5">
    <source>
        <dbReference type="Proteomes" id="UP000305238"/>
    </source>
</evidence>
<sequence length="413" mass="44498">MRIMGWSRGLAATGLLLAGCAGGPGGSGGKISDGKVVLAVLNDASGIYADTSGRATVEAVRMAVADYRAKYGGKAVAGTIEVEAADHQNKPEIANSKAQELYDRKKADLIVDVPTSSAAFAVATIAKNKKKVFIDVGAASTELEGKQCNKYTFHYGYNSYMLANGTGSEVTKDGLKNWYMVYPDYAFGQDMQKTFGTAIKGAGGTVVKSDPTPFPNDNFSTFLLKAPNLDPKPQVLGSMHAGGDLVNLVKQYNEYKLRDKGVRLAVGLLSLSDIHSLGPDALAGVQHTDMWYWNLDERSRAWADRFQAKTGKRPTSNMGANYSAALQYLEAVQRAGTDKPDEVVAQLEGAEIDDMFARNATIRAADHLLLHDAYLSEVKPASEVKEPWDYEKVLKTVPAAEAFQPQPDPACEL</sequence>
<evidence type="ECO:0000259" key="3">
    <source>
        <dbReference type="Pfam" id="PF13458"/>
    </source>
</evidence>
<dbReference type="PROSITE" id="PS51257">
    <property type="entry name" value="PROKAR_LIPOPROTEIN"/>
    <property type="match status" value="1"/>
</dbReference>
<evidence type="ECO:0000256" key="1">
    <source>
        <dbReference type="ARBA" id="ARBA00010062"/>
    </source>
</evidence>
<dbReference type="EMBL" id="VCKZ01000096">
    <property type="protein sequence ID" value="TMR38920.1"/>
    <property type="molecule type" value="Genomic_DNA"/>
</dbReference>
<protein>
    <submittedName>
        <fullName evidence="4">ABC transporter substrate-binding protein</fullName>
    </submittedName>
</protein>
<dbReference type="Pfam" id="PF13458">
    <property type="entry name" value="Peripla_BP_6"/>
    <property type="match status" value="1"/>
</dbReference>
<comment type="caution">
    <text evidence="4">The sequence shown here is derived from an EMBL/GenBank/DDBJ whole genome shotgun (WGS) entry which is preliminary data.</text>
</comment>
<dbReference type="OrthoDB" id="3759485at2"/>
<dbReference type="PANTHER" id="PTHR30483">
    <property type="entry name" value="LEUCINE-SPECIFIC-BINDING PROTEIN"/>
    <property type="match status" value="1"/>
</dbReference>
<keyword evidence="5" id="KW-1185">Reference proteome</keyword>
<feature type="domain" description="Leucine-binding protein" evidence="3">
    <location>
        <begin position="36"/>
        <end position="379"/>
    </location>
</feature>
<dbReference type="RefSeq" id="WP_138637024.1">
    <property type="nucleotide sequence ID" value="NZ_JASWDG010000333.1"/>
</dbReference>
<gene>
    <name evidence="4" type="ORF">ETD96_15350</name>
</gene>
<dbReference type="InterPro" id="IPR028082">
    <property type="entry name" value="Peripla_BP_I"/>
</dbReference>
<dbReference type="Gene3D" id="3.40.50.2300">
    <property type="match status" value="2"/>
</dbReference>
<name>A0A5S4HIU0_9ACTN</name>
<accession>A0A5S4HIU0</accession>
<dbReference type="InterPro" id="IPR028081">
    <property type="entry name" value="Leu-bd"/>
</dbReference>
<dbReference type="PANTHER" id="PTHR30483:SF6">
    <property type="entry name" value="PERIPLASMIC BINDING PROTEIN OF ABC TRANSPORTER FOR NATURAL AMINO ACIDS"/>
    <property type="match status" value="1"/>
</dbReference>
<dbReference type="Proteomes" id="UP000305238">
    <property type="component" value="Unassembled WGS sequence"/>
</dbReference>
<dbReference type="CDD" id="cd06327">
    <property type="entry name" value="PBP1_SBP-like"/>
    <property type="match status" value="1"/>
</dbReference>
<proteinExistence type="inferred from homology"/>
<keyword evidence="2" id="KW-0732">Signal</keyword>
<dbReference type="AlphaFoldDB" id="A0A5S4HIU0"/>
<dbReference type="SUPFAM" id="SSF53822">
    <property type="entry name" value="Periplasmic binding protein-like I"/>
    <property type="match status" value="1"/>
</dbReference>
<organism evidence="4 5">
    <name type="scientific">Actinomadura geliboluensis</name>
    <dbReference type="NCBI Taxonomy" id="882440"/>
    <lineage>
        <taxon>Bacteria</taxon>
        <taxon>Bacillati</taxon>
        <taxon>Actinomycetota</taxon>
        <taxon>Actinomycetes</taxon>
        <taxon>Streptosporangiales</taxon>
        <taxon>Thermomonosporaceae</taxon>
        <taxon>Actinomadura</taxon>
    </lineage>
</organism>
<dbReference type="InterPro" id="IPR051010">
    <property type="entry name" value="BCAA_transport"/>
</dbReference>